<accession>A0A9W7KZT2</accession>
<keyword evidence="3" id="KW-1185">Reference proteome</keyword>
<sequence length="128" mass="13703">MLQSRVWAVVGDVMNPIKPASQVVQRLIANGKSVYRVNPRKPEDPCFANLAMCCDKEPIEAVNLIINPTIGTQIVDEMISLSIPNLFIQPGAHPGDEAISKAIAAGINVREGCVLIEMPLSSSGAPKL</sequence>
<proteinExistence type="predicted"/>
<organism evidence="2 3">
    <name type="scientific">Triparma laevis f. longispina</name>
    <dbReference type="NCBI Taxonomy" id="1714387"/>
    <lineage>
        <taxon>Eukaryota</taxon>
        <taxon>Sar</taxon>
        <taxon>Stramenopiles</taxon>
        <taxon>Ochrophyta</taxon>
        <taxon>Bolidophyceae</taxon>
        <taxon>Parmales</taxon>
        <taxon>Triparmaceae</taxon>
        <taxon>Triparma</taxon>
    </lineage>
</organism>
<dbReference type="Proteomes" id="UP001165122">
    <property type="component" value="Unassembled WGS sequence"/>
</dbReference>
<dbReference type="InterPro" id="IPR003781">
    <property type="entry name" value="CoA-bd"/>
</dbReference>
<dbReference type="InterPro" id="IPR036291">
    <property type="entry name" value="NAD(P)-bd_dom_sf"/>
</dbReference>
<name>A0A9W7KZT2_9STRA</name>
<feature type="domain" description="CoA-binding" evidence="1">
    <location>
        <begin position="5"/>
        <end position="118"/>
    </location>
</feature>
<dbReference type="Gene3D" id="3.40.50.720">
    <property type="entry name" value="NAD(P)-binding Rossmann-like Domain"/>
    <property type="match status" value="1"/>
</dbReference>
<comment type="caution">
    <text evidence="2">The sequence shown here is derived from an EMBL/GenBank/DDBJ whole genome shotgun (WGS) entry which is preliminary data.</text>
</comment>
<evidence type="ECO:0000313" key="3">
    <source>
        <dbReference type="Proteomes" id="UP001165122"/>
    </source>
</evidence>
<evidence type="ECO:0000259" key="1">
    <source>
        <dbReference type="Pfam" id="PF13380"/>
    </source>
</evidence>
<protein>
    <recommendedName>
        <fullName evidence="1">CoA-binding domain-containing protein</fullName>
    </recommendedName>
</protein>
<dbReference type="AlphaFoldDB" id="A0A9W7KZT2"/>
<dbReference type="Pfam" id="PF13380">
    <property type="entry name" value="CoA_binding_2"/>
    <property type="match status" value="1"/>
</dbReference>
<evidence type="ECO:0000313" key="2">
    <source>
        <dbReference type="EMBL" id="GMI17973.1"/>
    </source>
</evidence>
<dbReference type="EMBL" id="BRXW01000314">
    <property type="protein sequence ID" value="GMI17973.1"/>
    <property type="molecule type" value="Genomic_DNA"/>
</dbReference>
<dbReference type="OrthoDB" id="188836at2759"/>
<gene>
    <name evidence="2" type="ORF">TrLO_g3957</name>
</gene>
<reference evidence="3" key="1">
    <citation type="journal article" date="2023" name="Commun. Biol.">
        <title>Genome analysis of Parmales, the sister group of diatoms, reveals the evolutionary specialization of diatoms from phago-mixotrophs to photoautotrophs.</title>
        <authorList>
            <person name="Ban H."/>
            <person name="Sato S."/>
            <person name="Yoshikawa S."/>
            <person name="Yamada K."/>
            <person name="Nakamura Y."/>
            <person name="Ichinomiya M."/>
            <person name="Sato N."/>
            <person name="Blanc-Mathieu R."/>
            <person name="Endo H."/>
            <person name="Kuwata A."/>
            <person name="Ogata H."/>
        </authorList>
    </citation>
    <scope>NUCLEOTIDE SEQUENCE [LARGE SCALE GENOMIC DNA]</scope>
    <source>
        <strain evidence="3">NIES 3700</strain>
    </source>
</reference>
<dbReference type="SUPFAM" id="SSF51735">
    <property type="entry name" value="NAD(P)-binding Rossmann-fold domains"/>
    <property type="match status" value="1"/>
</dbReference>